<organism evidence="2 3">
    <name type="scientific">Edaphochlamys debaryana</name>
    <dbReference type="NCBI Taxonomy" id="47281"/>
    <lineage>
        <taxon>Eukaryota</taxon>
        <taxon>Viridiplantae</taxon>
        <taxon>Chlorophyta</taxon>
        <taxon>core chlorophytes</taxon>
        <taxon>Chlorophyceae</taxon>
        <taxon>CS clade</taxon>
        <taxon>Chlamydomonadales</taxon>
        <taxon>Chlamydomonadales incertae sedis</taxon>
        <taxon>Edaphochlamys</taxon>
    </lineage>
</organism>
<comment type="caution">
    <text evidence="2">The sequence shown here is derived from an EMBL/GenBank/DDBJ whole genome shotgun (WGS) entry which is preliminary data.</text>
</comment>
<evidence type="ECO:0000256" key="1">
    <source>
        <dbReference type="SAM" id="MobiDB-lite"/>
    </source>
</evidence>
<protein>
    <submittedName>
        <fullName evidence="2">Uncharacterized protein</fullName>
    </submittedName>
</protein>
<keyword evidence="3" id="KW-1185">Reference proteome</keyword>
<gene>
    <name evidence="2" type="ORF">HYH03_002486</name>
</gene>
<feature type="compositionally biased region" description="Polar residues" evidence="1">
    <location>
        <begin position="24"/>
        <end position="35"/>
    </location>
</feature>
<feature type="region of interest" description="Disordered" evidence="1">
    <location>
        <begin position="19"/>
        <end position="49"/>
    </location>
</feature>
<reference evidence="2" key="1">
    <citation type="journal article" date="2020" name="bioRxiv">
        <title>Comparative genomics of Chlamydomonas.</title>
        <authorList>
            <person name="Craig R.J."/>
            <person name="Hasan A.R."/>
            <person name="Ness R.W."/>
            <person name="Keightley P.D."/>
        </authorList>
    </citation>
    <scope>NUCLEOTIDE SEQUENCE</scope>
    <source>
        <strain evidence="2">CCAP 11/70</strain>
    </source>
</reference>
<dbReference type="Proteomes" id="UP000612055">
    <property type="component" value="Unassembled WGS sequence"/>
</dbReference>
<feature type="compositionally biased region" description="Low complexity" evidence="1">
    <location>
        <begin position="102"/>
        <end position="112"/>
    </location>
</feature>
<name>A0A836C467_9CHLO</name>
<dbReference type="OrthoDB" id="547917at2759"/>
<feature type="region of interest" description="Disordered" evidence="1">
    <location>
        <begin position="75"/>
        <end position="112"/>
    </location>
</feature>
<proteinExistence type="predicted"/>
<dbReference type="AlphaFoldDB" id="A0A836C467"/>
<evidence type="ECO:0000313" key="2">
    <source>
        <dbReference type="EMBL" id="KAG2499540.1"/>
    </source>
</evidence>
<dbReference type="EMBL" id="JAEHOE010000006">
    <property type="protein sequence ID" value="KAG2499540.1"/>
    <property type="molecule type" value="Genomic_DNA"/>
</dbReference>
<evidence type="ECO:0000313" key="3">
    <source>
        <dbReference type="Proteomes" id="UP000612055"/>
    </source>
</evidence>
<sequence length="225" mass="22597">MELDLCKLLGDDFLENLQEDVASEGSNGSSTTSDTRAMPRNHGSNSSLCASGSGSLANNFASAFDLDMDELPASAASPDWAQGGSGHVPPSKAGSADLNNLVSSSSPTKATRSARTAAREAAAAAKAAKEEVTTAPTKITLKVKGGVQKPAGGAKASRATAAACAAATGAPAAAPAAQGGPAQEECPLSAADLSRLLGEDDNRIPDGWDLDLDFENPFSCSITAF</sequence>
<accession>A0A836C467</accession>